<dbReference type="PROSITE" id="PS51502">
    <property type="entry name" value="S_R_A_B_BARREL"/>
    <property type="match status" value="1"/>
</dbReference>
<proteinExistence type="predicted"/>
<dbReference type="InterPro" id="IPR011008">
    <property type="entry name" value="Dimeric_a/b-barrel"/>
</dbReference>
<reference evidence="3" key="1">
    <citation type="submission" date="2023-07" db="EMBL/GenBank/DDBJ databases">
        <title>30 novel species of actinomycetes from the DSMZ collection.</title>
        <authorList>
            <person name="Nouioui I."/>
        </authorList>
    </citation>
    <scope>NUCLEOTIDE SEQUENCE [LARGE SCALE GENOMIC DNA]</scope>
    <source>
        <strain evidence="3">DSM 44918</strain>
    </source>
</reference>
<dbReference type="Pfam" id="PF07876">
    <property type="entry name" value="Dabb"/>
    <property type="match status" value="1"/>
</dbReference>
<protein>
    <submittedName>
        <fullName evidence="2">Dabb family protein</fullName>
    </submittedName>
</protein>
<dbReference type="InterPro" id="IPR013097">
    <property type="entry name" value="Dabb"/>
</dbReference>
<dbReference type="EMBL" id="JAVREM010000068">
    <property type="protein sequence ID" value="MDT0322646.1"/>
    <property type="molecule type" value="Genomic_DNA"/>
</dbReference>
<evidence type="ECO:0000313" key="3">
    <source>
        <dbReference type="Proteomes" id="UP001183420"/>
    </source>
</evidence>
<gene>
    <name evidence="2" type="ORF">RNC47_30470</name>
</gene>
<dbReference type="Proteomes" id="UP001183420">
    <property type="component" value="Unassembled WGS sequence"/>
</dbReference>
<dbReference type="SMART" id="SM00886">
    <property type="entry name" value="Dabb"/>
    <property type="match status" value="1"/>
</dbReference>
<accession>A0ABU2LYH2</accession>
<dbReference type="RefSeq" id="WP_311603362.1">
    <property type="nucleotide sequence ID" value="NZ_JAVREM010000068.1"/>
</dbReference>
<evidence type="ECO:0000259" key="1">
    <source>
        <dbReference type="PROSITE" id="PS51502"/>
    </source>
</evidence>
<dbReference type="Gene3D" id="3.30.70.100">
    <property type="match status" value="1"/>
</dbReference>
<sequence>MIVNILRFSFKDGTTDEQRAAVLAAMRRTASVESVSFSTVGRDLGDPADGFTHTYLAGIADLESLDRYLYDPVHLKGDFEIVPHLSRLSAIRMSDDEDPELAATLVAMHQKKLATYPEWAALLDSIPDVRLTADA</sequence>
<feature type="domain" description="Stress-response A/B barrel" evidence="1">
    <location>
        <begin position="2"/>
        <end position="93"/>
    </location>
</feature>
<comment type="caution">
    <text evidence="2">The sequence shown here is derived from an EMBL/GenBank/DDBJ whole genome shotgun (WGS) entry which is preliminary data.</text>
</comment>
<dbReference type="SUPFAM" id="SSF54909">
    <property type="entry name" value="Dimeric alpha+beta barrel"/>
    <property type="match status" value="1"/>
</dbReference>
<organism evidence="2 3">
    <name type="scientific">Streptomyces millisiae</name>
    <dbReference type="NCBI Taxonomy" id="3075542"/>
    <lineage>
        <taxon>Bacteria</taxon>
        <taxon>Bacillati</taxon>
        <taxon>Actinomycetota</taxon>
        <taxon>Actinomycetes</taxon>
        <taxon>Kitasatosporales</taxon>
        <taxon>Streptomycetaceae</taxon>
        <taxon>Streptomyces</taxon>
    </lineage>
</organism>
<name>A0ABU2LYH2_9ACTN</name>
<keyword evidence="3" id="KW-1185">Reference proteome</keyword>
<evidence type="ECO:0000313" key="2">
    <source>
        <dbReference type="EMBL" id="MDT0322646.1"/>
    </source>
</evidence>